<dbReference type="Gene3D" id="1.20.1180.10">
    <property type="entry name" value="Udp N-acetylglucosamine O-acyltransferase, C-terminal domain"/>
    <property type="match status" value="1"/>
</dbReference>
<dbReference type="Gene3D" id="2.160.10.10">
    <property type="entry name" value="Hexapeptide repeat proteins"/>
    <property type="match status" value="1"/>
</dbReference>
<dbReference type="OrthoDB" id="8300202at2759"/>
<sequence>MPGVLIVEAMAQLSAILVAKSMDSTKDKEIFFMSIEEAKFRKIVEPGDTLHIYAKIEQNRGSVWKFSSNAKELTMILPVIHATAIVDPRASIGKNVKIGPFCTIGPEVVLADNIELKSHVVIEGKTKIGANTVIYPFASIGQSPQIVKYEGEKSEVIIGSDNTIREYVTIQAGSKGGGMVTSVGNNGLFMVGVHIAHDCTVGNNVIFANYASLGGHVKVGDYAIIGGLAAVLQFVRIGQHAMVGGGSAVVRDLIPFGLATSERAFLEGINLVGMKRRGFDSQETLDTIKAVDELFISEGIFTDRIEKVLKRYKGNSIVEQIIAFVKQDNTRVFCQPRQVDQDRANS</sequence>
<dbReference type="InterPro" id="IPR013114">
    <property type="entry name" value="FabA_FabZ"/>
</dbReference>
<dbReference type="Pfam" id="PF13720">
    <property type="entry name" value="Acetyltransf_11"/>
    <property type="match status" value="1"/>
</dbReference>
<gene>
    <name evidence="8" type="primary">lpxA_0</name>
    <name evidence="8" type="ORF">Bhyg_00351</name>
</gene>
<dbReference type="Gene3D" id="3.10.129.10">
    <property type="entry name" value="Hotdog Thioesterase"/>
    <property type="match status" value="1"/>
</dbReference>
<keyword evidence="2" id="KW-0444">Lipid biosynthesis</keyword>
<dbReference type="Pfam" id="PF00132">
    <property type="entry name" value="Hexapep"/>
    <property type="match status" value="1"/>
</dbReference>
<dbReference type="CDD" id="cd03351">
    <property type="entry name" value="LbH_UDP-GlcNAc_AT"/>
    <property type="match status" value="1"/>
</dbReference>
<dbReference type="GO" id="GO:0016020">
    <property type="term" value="C:membrane"/>
    <property type="evidence" value="ECO:0007669"/>
    <property type="project" value="GOC"/>
</dbReference>
<dbReference type="InterPro" id="IPR018357">
    <property type="entry name" value="Hexapep_transf_CS"/>
</dbReference>
<dbReference type="InterPro" id="IPR010137">
    <property type="entry name" value="Lipid_A_LpxA"/>
</dbReference>
<dbReference type="PANTHER" id="PTHR43480">
    <property type="entry name" value="ACYL-[ACYL-CARRIER-PROTEIN]--UDP-N-ACETYLGLUCOSAMINE O-ACYLTRANSFERASE"/>
    <property type="match status" value="1"/>
</dbReference>
<dbReference type="HAMAP" id="MF_00387">
    <property type="entry name" value="LpxA"/>
    <property type="match status" value="1"/>
</dbReference>
<name>A0A9Q0N7R7_9DIPT</name>
<keyword evidence="6" id="KW-0012">Acyltransferase</keyword>
<evidence type="ECO:0000256" key="5">
    <source>
        <dbReference type="ARBA" id="ARBA00023098"/>
    </source>
</evidence>
<dbReference type="NCBIfam" id="TIGR01852">
    <property type="entry name" value="lipid_A_lpxA"/>
    <property type="match status" value="1"/>
</dbReference>
<proteinExistence type="inferred from homology"/>
<dbReference type="InterPro" id="IPR037157">
    <property type="entry name" value="Acetyltransf_C_sf"/>
</dbReference>
<dbReference type="EMBL" id="WJQU01000001">
    <property type="protein sequence ID" value="KAJ6645149.1"/>
    <property type="molecule type" value="Genomic_DNA"/>
</dbReference>
<dbReference type="Pfam" id="PF07977">
    <property type="entry name" value="FabA"/>
    <property type="match status" value="1"/>
</dbReference>
<dbReference type="PANTHER" id="PTHR43480:SF1">
    <property type="entry name" value="ACYL-[ACYL-CARRIER-PROTEIN]--UDP-N-ACETYLGLUCOSAMINE O-ACYLTRANSFERASE, MITOCHONDRIAL-RELATED"/>
    <property type="match status" value="1"/>
</dbReference>
<dbReference type="GO" id="GO:0009245">
    <property type="term" value="P:lipid A biosynthetic process"/>
    <property type="evidence" value="ECO:0007669"/>
    <property type="project" value="UniProtKB-KW"/>
</dbReference>
<reference evidence="8" key="1">
    <citation type="submission" date="2022-07" db="EMBL/GenBank/DDBJ databases">
        <authorList>
            <person name="Trinca V."/>
            <person name="Uliana J.V.C."/>
            <person name="Torres T.T."/>
            <person name="Ward R.J."/>
            <person name="Monesi N."/>
        </authorList>
    </citation>
    <scope>NUCLEOTIDE SEQUENCE</scope>
    <source>
        <strain evidence="8">HSMRA1968</strain>
        <tissue evidence="8">Whole embryos</tissue>
    </source>
</reference>
<dbReference type="InterPro" id="IPR029098">
    <property type="entry name" value="Acetyltransf_C"/>
</dbReference>
<evidence type="ECO:0000256" key="1">
    <source>
        <dbReference type="ARBA" id="ARBA00022490"/>
    </source>
</evidence>
<evidence type="ECO:0000256" key="4">
    <source>
        <dbReference type="ARBA" id="ARBA00022679"/>
    </source>
</evidence>
<organism evidence="8 9">
    <name type="scientific">Pseudolycoriella hygida</name>
    <dbReference type="NCBI Taxonomy" id="35572"/>
    <lineage>
        <taxon>Eukaryota</taxon>
        <taxon>Metazoa</taxon>
        <taxon>Ecdysozoa</taxon>
        <taxon>Arthropoda</taxon>
        <taxon>Hexapoda</taxon>
        <taxon>Insecta</taxon>
        <taxon>Pterygota</taxon>
        <taxon>Neoptera</taxon>
        <taxon>Endopterygota</taxon>
        <taxon>Diptera</taxon>
        <taxon>Nematocera</taxon>
        <taxon>Sciaroidea</taxon>
        <taxon>Sciaridae</taxon>
        <taxon>Pseudolycoriella</taxon>
    </lineage>
</organism>
<keyword evidence="9" id="KW-1185">Reference proteome</keyword>
<comment type="caution">
    <text evidence="8">The sequence shown here is derived from an EMBL/GenBank/DDBJ whole genome shotgun (WGS) entry which is preliminary data.</text>
</comment>
<keyword evidence="5" id="KW-0443">Lipid metabolism</keyword>
<dbReference type="InterPro" id="IPR011004">
    <property type="entry name" value="Trimer_LpxA-like_sf"/>
</dbReference>
<dbReference type="SUPFAM" id="SSF54637">
    <property type="entry name" value="Thioesterase/thiol ester dehydrase-isomerase"/>
    <property type="match status" value="1"/>
</dbReference>
<keyword evidence="4" id="KW-0808">Transferase</keyword>
<evidence type="ECO:0000256" key="3">
    <source>
        <dbReference type="ARBA" id="ARBA00022556"/>
    </source>
</evidence>
<evidence type="ECO:0000313" key="9">
    <source>
        <dbReference type="Proteomes" id="UP001151699"/>
    </source>
</evidence>
<keyword evidence="1" id="KW-0963">Cytoplasm</keyword>
<evidence type="ECO:0000256" key="6">
    <source>
        <dbReference type="ARBA" id="ARBA00023315"/>
    </source>
</evidence>
<dbReference type="SUPFAM" id="SSF51161">
    <property type="entry name" value="Trimeric LpxA-like enzymes"/>
    <property type="match status" value="1"/>
</dbReference>
<dbReference type="GO" id="GO:0008780">
    <property type="term" value="F:acyl-[acyl-carrier-protein]-UDP-N-acetylglucosamine O-acyltransferase activity"/>
    <property type="evidence" value="ECO:0007669"/>
    <property type="project" value="InterPro"/>
</dbReference>
<evidence type="ECO:0000259" key="7">
    <source>
        <dbReference type="Pfam" id="PF13720"/>
    </source>
</evidence>
<evidence type="ECO:0000313" key="8">
    <source>
        <dbReference type="EMBL" id="KAJ6645149.1"/>
    </source>
</evidence>
<evidence type="ECO:0000256" key="2">
    <source>
        <dbReference type="ARBA" id="ARBA00022516"/>
    </source>
</evidence>
<feature type="domain" description="UDP N-acetylglucosamine O-acyltransferase C-terminal" evidence="7">
    <location>
        <begin position="252"/>
        <end position="329"/>
    </location>
</feature>
<dbReference type="InterPro" id="IPR001451">
    <property type="entry name" value="Hexapep"/>
</dbReference>
<dbReference type="PROSITE" id="PS00101">
    <property type="entry name" value="HEXAPEP_TRANSFERASES"/>
    <property type="match status" value="1"/>
</dbReference>
<dbReference type="AlphaFoldDB" id="A0A9Q0N7R7"/>
<protein>
    <submittedName>
        <fullName evidence="8">Acyl-[acyl-carrier-protein]--UDP-N-acetylglucosamine O-acyltransferase</fullName>
    </submittedName>
</protein>
<accession>A0A9Q0N7R7</accession>
<dbReference type="Proteomes" id="UP001151699">
    <property type="component" value="Chromosome A"/>
</dbReference>
<dbReference type="NCBIfam" id="NF003657">
    <property type="entry name" value="PRK05289.1"/>
    <property type="match status" value="1"/>
</dbReference>
<dbReference type="InterPro" id="IPR029069">
    <property type="entry name" value="HotDog_dom_sf"/>
</dbReference>
<keyword evidence="3" id="KW-0441">Lipid A biosynthesis</keyword>